<evidence type="ECO:0000259" key="5">
    <source>
        <dbReference type="PROSITE" id="PS50931"/>
    </source>
</evidence>
<dbReference type="STRING" id="1300350.Z948_691"/>
<sequence>MRNLDIATLRALVAVADAGGVTRAAGFLNLTQSAVSMQLKRLEELLGVDLLDRTGRGIAFTANGDHLLKYARRMVAMNDEAVTKLTVQEPAATLRLGVPHDIVYPAIPEVLKQFNAAHPSVRVLLESSNTRTLKSMFAKGECDIILTTETKLDSGGVTLAERPLRWVGAPGGAAWRQRPLSIAYGRLCTFRPQAVAALDEADIGWQMLLETDNDSAIHATVSADLAIHTAIEGTEPQNLTPIKHGGALPELPEQKINLYQAEGKTSEALLSLVRFLKNRMGKN</sequence>
<dbReference type="SUPFAM" id="SSF53850">
    <property type="entry name" value="Periplasmic binding protein-like II"/>
    <property type="match status" value="1"/>
</dbReference>
<dbReference type="EMBL" id="JAMC01000002">
    <property type="protein sequence ID" value="KEJ89888.1"/>
    <property type="molecule type" value="Genomic_DNA"/>
</dbReference>
<comment type="caution">
    <text evidence="6">The sequence shown here is derived from an EMBL/GenBank/DDBJ whole genome shotgun (WGS) entry which is preliminary data.</text>
</comment>
<dbReference type="InterPro" id="IPR036390">
    <property type="entry name" value="WH_DNA-bd_sf"/>
</dbReference>
<evidence type="ECO:0000256" key="3">
    <source>
        <dbReference type="ARBA" id="ARBA00023125"/>
    </source>
</evidence>
<dbReference type="GO" id="GO:0003700">
    <property type="term" value="F:DNA-binding transcription factor activity"/>
    <property type="evidence" value="ECO:0007669"/>
    <property type="project" value="InterPro"/>
</dbReference>
<dbReference type="Pfam" id="PF00126">
    <property type="entry name" value="HTH_1"/>
    <property type="match status" value="1"/>
</dbReference>
<evidence type="ECO:0000256" key="1">
    <source>
        <dbReference type="ARBA" id="ARBA00009437"/>
    </source>
</evidence>
<keyword evidence="2" id="KW-0805">Transcription regulation</keyword>
<dbReference type="AlphaFoldDB" id="A0A073IHR4"/>
<evidence type="ECO:0000313" key="7">
    <source>
        <dbReference type="Proteomes" id="UP000027734"/>
    </source>
</evidence>
<dbReference type="PROSITE" id="PS50931">
    <property type="entry name" value="HTH_LYSR"/>
    <property type="match status" value="1"/>
</dbReference>
<evidence type="ECO:0000313" key="6">
    <source>
        <dbReference type="EMBL" id="KEJ89888.1"/>
    </source>
</evidence>
<proteinExistence type="inferred from homology"/>
<gene>
    <name evidence="6" type="ORF">DSW25_06660</name>
</gene>
<dbReference type="InterPro" id="IPR036388">
    <property type="entry name" value="WH-like_DNA-bd_sf"/>
</dbReference>
<keyword evidence="3" id="KW-0238">DNA-binding</keyword>
<reference evidence="6 7" key="1">
    <citation type="submission" date="2014-01" db="EMBL/GenBank/DDBJ databases">
        <title>Sulfitobacter donghicola JCM 14565 Genome Sequencing.</title>
        <authorList>
            <person name="Lai Q."/>
            <person name="Hong Z."/>
        </authorList>
    </citation>
    <scope>NUCLEOTIDE SEQUENCE [LARGE SCALE GENOMIC DNA]</scope>
    <source>
        <strain evidence="6 7">JCM 14565</strain>
    </source>
</reference>
<dbReference type="PRINTS" id="PR00039">
    <property type="entry name" value="HTHLYSR"/>
</dbReference>
<dbReference type="Gene3D" id="1.10.10.10">
    <property type="entry name" value="Winged helix-like DNA-binding domain superfamily/Winged helix DNA-binding domain"/>
    <property type="match status" value="1"/>
</dbReference>
<dbReference type="PANTHER" id="PTHR30579">
    <property type="entry name" value="TRANSCRIPTIONAL REGULATOR"/>
    <property type="match status" value="1"/>
</dbReference>
<dbReference type="Proteomes" id="UP000027734">
    <property type="component" value="Unassembled WGS sequence"/>
</dbReference>
<dbReference type="InterPro" id="IPR005119">
    <property type="entry name" value="LysR_subst-bd"/>
</dbReference>
<name>A0A073IHR4_9RHOB</name>
<dbReference type="GO" id="GO:0003677">
    <property type="term" value="F:DNA binding"/>
    <property type="evidence" value="ECO:0007669"/>
    <property type="project" value="UniProtKB-KW"/>
</dbReference>
<protein>
    <submittedName>
        <fullName evidence="6">LysR family transcriptional regulator</fullName>
    </submittedName>
</protein>
<dbReference type="InterPro" id="IPR000847">
    <property type="entry name" value="LysR_HTH_N"/>
</dbReference>
<accession>A0A073IHR4</accession>
<feature type="domain" description="HTH lysR-type" evidence="5">
    <location>
        <begin position="4"/>
        <end position="61"/>
    </location>
</feature>
<dbReference type="FunFam" id="1.10.10.10:FF:000001">
    <property type="entry name" value="LysR family transcriptional regulator"/>
    <property type="match status" value="1"/>
</dbReference>
<dbReference type="RefSeq" id="WP_025058168.1">
    <property type="nucleotide sequence ID" value="NZ_JAMC01000002.1"/>
</dbReference>
<organism evidence="6 7">
    <name type="scientific">Sulfitobacter donghicola DSW-25 = KCTC 12864 = JCM 14565</name>
    <dbReference type="NCBI Taxonomy" id="1300350"/>
    <lineage>
        <taxon>Bacteria</taxon>
        <taxon>Pseudomonadati</taxon>
        <taxon>Pseudomonadota</taxon>
        <taxon>Alphaproteobacteria</taxon>
        <taxon>Rhodobacterales</taxon>
        <taxon>Roseobacteraceae</taxon>
        <taxon>Sulfitobacter</taxon>
    </lineage>
</organism>
<dbReference type="Pfam" id="PF03466">
    <property type="entry name" value="LysR_substrate"/>
    <property type="match status" value="1"/>
</dbReference>
<comment type="similarity">
    <text evidence="1">Belongs to the LysR transcriptional regulatory family.</text>
</comment>
<evidence type="ECO:0000256" key="4">
    <source>
        <dbReference type="ARBA" id="ARBA00023163"/>
    </source>
</evidence>
<dbReference type="eggNOG" id="COG0583">
    <property type="taxonomic scope" value="Bacteria"/>
</dbReference>
<keyword evidence="7" id="KW-1185">Reference proteome</keyword>
<evidence type="ECO:0000256" key="2">
    <source>
        <dbReference type="ARBA" id="ARBA00023015"/>
    </source>
</evidence>
<dbReference type="PANTHER" id="PTHR30579:SF7">
    <property type="entry name" value="HTH-TYPE TRANSCRIPTIONAL REGULATOR LRHA-RELATED"/>
    <property type="match status" value="1"/>
</dbReference>
<dbReference type="InterPro" id="IPR050176">
    <property type="entry name" value="LTTR"/>
</dbReference>
<dbReference type="Gene3D" id="3.40.190.10">
    <property type="entry name" value="Periplasmic binding protein-like II"/>
    <property type="match status" value="2"/>
</dbReference>
<dbReference type="SUPFAM" id="SSF46785">
    <property type="entry name" value="Winged helix' DNA-binding domain"/>
    <property type="match status" value="1"/>
</dbReference>
<keyword evidence="4" id="KW-0804">Transcription</keyword>
<dbReference type="OrthoDB" id="8097684at2"/>